<comment type="caution">
    <text evidence="3">The sequence shown here is derived from an EMBL/GenBank/DDBJ whole genome shotgun (WGS) entry which is preliminary data.</text>
</comment>
<dbReference type="EMBL" id="JBHULR010000008">
    <property type="protein sequence ID" value="MFD2549006.1"/>
    <property type="molecule type" value="Genomic_DNA"/>
</dbReference>
<organism evidence="3 4">
    <name type="scientific">Sphingobacterium suaedae</name>
    <dbReference type="NCBI Taxonomy" id="1686402"/>
    <lineage>
        <taxon>Bacteria</taxon>
        <taxon>Pseudomonadati</taxon>
        <taxon>Bacteroidota</taxon>
        <taxon>Sphingobacteriia</taxon>
        <taxon>Sphingobacteriales</taxon>
        <taxon>Sphingobacteriaceae</taxon>
        <taxon>Sphingobacterium</taxon>
    </lineage>
</organism>
<evidence type="ECO:0000313" key="4">
    <source>
        <dbReference type="Proteomes" id="UP001597545"/>
    </source>
</evidence>
<dbReference type="InterPro" id="IPR057382">
    <property type="entry name" value="TseH"/>
</dbReference>
<dbReference type="RefSeq" id="WP_380905325.1">
    <property type="nucleotide sequence ID" value="NZ_JBHUEG010000008.1"/>
</dbReference>
<keyword evidence="4" id="KW-1185">Reference proteome</keyword>
<evidence type="ECO:0000259" key="1">
    <source>
        <dbReference type="Pfam" id="PF20405"/>
    </source>
</evidence>
<dbReference type="Pfam" id="PF25218">
    <property type="entry name" value="TseH"/>
    <property type="match status" value="1"/>
</dbReference>
<proteinExistence type="predicted"/>
<sequence>MSMFSYNDIAIPISWPDQTARGDEKWMAYLKKLGLVKNLNFKVGHAAILLIERKSGEIRYYDFGRYLVPRGYGRARSVEFDPRLEISTKADINTEGKISNMQEILEELKQREDATHGGGRLLFSVCANISFAKGVAFADKLVAGGPVLYGALAPNNNSCSRFVAQVLTCAMEDEDRRQRKICYPECLKPSPTSNVVNAAKDEAVFCYHQHMLAPLNMGRKASLKFQFGLLKENFSKTHKETLGDDQTDGMVEAPAKAPGVPHKAQWLGGLGEGAWMHIQDNGSSFTISKYFPDGRIAYSVQTRCVQQFDVEKPYEFTYNFSFSTYTILQEENLYIFTSINKAEPLADSRHGQIKAIS</sequence>
<protein>
    <submittedName>
        <fullName evidence="3">DUF6695 family protein</fullName>
    </submittedName>
</protein>
<dbReference type="Pfam" id="PF20405">
    <property type="entry name" value="DUF6695"/>
    <property type="match status" value="1"/>
</dbReference>
<reference evidence="4" key="1">
    <citation type="journal article" date="2019" name="Int. J. Syst. Evol. Microbiol.">
        <title>The Global Catalogue of Microorganisms (GCM) 10K type strain sequencing project: providing services to taxonomists for standard genome sequencing and annotation.</title>
        <authorList>
            <consortium name="The Broad Institute Genomics Platform"/>
            <consortium name="The Broad Institute Genome Sequencing Center for Infectious Disease"/>
            <person name="Wu L."/>
            <person name="Ma J."/>
        </authorList>
    </citation>
    <scope>NUCLEOTIDE SEQUENCE [LARGE SCALE GENOMIC DNA]</scope>
    <source>
        <strain evidence="4">KCTC 42662</strain>
    </source>
</reference>
<feature type="domain" description="DUF6695" evidence="1">
    <location>
        <begin position="264"/>
        <end position="338"/>
    </location>
</feature>
<dbReference type="Proteomes" id="UP001597545">
    <property type="component" value="Unassembled WGS sequence"/>
</dbReference>
<accession>A0ABW5KMW0</accession>
<name>A0ABW5KMW0_9SPHI</name>
<evidence type="ECO:0000259" key="2">
    <source>
        <dbReference type="Pfam" id="PF25218"/>
    </source>
</evidence>
<gene>
    <name evidence="3" type="ORF">ACFSR5_15260</name>
</gene>
<evidence type="ECO:0000313" key="3">
    <source>
        <dbReference type="EMBL" id="MFD2549006.1"/>
    </source>
</evidence>
<dbReference type="InterPro" id="IPR046517">
    <property type="entry name" value="DUF6695"/>
</dbReference>
<feature type="domain" description="Type VI secretion system effector TseH-like" evidence="2">
    <location>
        <begin position="10"/>
        <end position="174"/>
    </location>
</feature>